<evidence type="ECO:0000313" key="2">
    <source>
        <dbReference type="Proteomes" id="UP001159363"/>
    </source>
</evidence>
<protein>
    <submittedName>
        <fullName evidence="1">Uncharacterized protein</fullName>
    </submittedName>
</protein>
<dbReference type="EMBL" id="JARBHB010000007">
    <property type="protein sequence ID" value="KAJ8878942.1"/>
    <property type="molecule type" value="Genomic_DNA"/>
</dbReference>
<comment type="caution">
    <text evidence="1">The sequence shown here is derived from an EMBL/GenBank/DDBJ whole genome shotgun (WGS) entry which is preliminary data.</text>
</comment>
<sequence length="78" mass="8984">MCWRREDVMTLTGSLQSYTWCSHTIQNEIVDVMNTDSLEIQELFFGFYETDSTTSSALVIIMCDVLAHFGLPIRNSRD</sequence>
<organism evidence="1 2">
    <name type="scientific">Dryococelus australis</name>
    <dbReference type="NCBI Taxonomy" id="614101"/>
    <lineage>
        <taxon>Eukaryota</taxon>
        <taxon>Metazoa</taxon>
        <taxon>Ecdysozoa</taxon>
        <taxon>Arthropoda</taxon>
        <taxon>Hexapoda</taxon>
        <taxon>Insecta</taxon>
        <taxon>Pterygota</taxon>
        <taxon>Neoptera</taxon>
        <taxon>Polyneoptera</taxon>
        <taxon>Phasmatodea</taxon>
        <taxon>Verophasmatodea</taxon>
        <taxon>Anareolatae</taxon>
        <taxon>Phasmatidae</taxon>
        <taxon>Eurycanthinae</taxon>
        <taxon>Dryococelus</taxon>
    </lineage>
</organism>
<name>A0ABQ9H3R6_9NEOP</name>
<keyword evidence="2" id="KW-1185">Reference proteome</keyword>
<reference evidence="1 2" key="1">
    <citation type="submission" date="2023-02" db="EMBL/GenBank/DDBJ databases">
        <title>LHISI_Scaffold_Assembly.</title>
        <authorList>
            <person name="Stuart O.P."/>
            <person name="Cleave R."/>
            <person name="Magrath M.J.L."/>
            <person name="Mikheyev A.S."/>
        </authorList>
    </citation>
    <scope>NUCLEOTIDE SEQUENCE [LARGE SCALE GENOMIC DNA]</scope>
    <source>
        <strain evidence="1">Daus_M_001</strain>
        <tissue evidence="1">Leg muscle</tissue>
    </source>
</reference>
<accession>A0ABQ9H3R6</accession>
<evidence type="ECO:0000313" key="1">
    <source>
        <dbReference type="EMBL" id="KAJ8878942.1"/>
    </source>
</evidence>
<proteinExistence type="predicted"/>
<dbReference type="Proteomes" id="UP001159363">
    <property type="component" value="Chromosome 6"/>
</dbReference>
<gene>
    <name evidence="1" type="ORF">PR048_019546</name>
</gene>